<comment type="caution">
    <text evidence="5">The sequence shown here is derived from an EMBL/GenBank/DDBJ whole genome shotgun (WGS) entry which is preliminary data.</text>
</comment>
<dbReference type="EMBL" id="BMAV01019274">
    <property type="protein sequence ID" value="GFY72194.1"/>
    <property type="molecule type" value="Genomic_DNA"/>
</dbReference>
<feature type="compositionally biased region" description="Polar residues" evidence="4">
    <location>
        <begin position="409"/>
        <end position="421"/>
    </location>
</feature>
<dbReference type="OrthoDB" id="8021718at2759"/>
<sequence>MNEVHFVVAINKPYVKKVPKAVKRKLVLKYTPPADNEKDENYRQVEYDYRTNSRGFGYSVKDEDLQSGHFRKEQRDQHGVVRGSYGLRDANGSFRLVRYIADDKGFRVDISSNEPGIGRQNPASVSMNRFPPLPEDKKPLNKVTHQFDDQDNRNIPESQSWPSNYDFYVPIKQKGNLDESSKKKSIPLDLHKHLFNSGFYDQSQIPRRDVKQGVFPLGTYDEKHKTDFNLQDTSEESLKHFGGKDFRIWPDNAPFLPPIGRTRNTEMRTIGSLPPRFTGGDILLTRKNTGTNKLEKTPAGISSNLLHLLLNYPQQKVHTDLPDCETVSSAVLCKPPLFYTNNYAYFNLSDEEDSPLDEQKSIDSQRRLSSDEQKLLIEAAFAERLHKFLSTGDGKLPLQNNVFNQFVSSKDNSQKSTPCSDNQEKYGKDTEDLALTNTLNRPVIYNTISNTHINSMMKYGNDWNPPLASSNVQQSNQKVQTQHSSIPARDIDSNKYEDLHDHKKLVLLTLQNGEKSDTSFLDLLKNLNILGLIIFPKDGGKSQEKLIEHFANKAEHGRNDEKVSKSTPNGLVQKTTEVVSEPTPIFPNTTTKENTSNSSEYGTNNTTVNQPLTVQDRKEPMHKLILKNSEFLILDDIHSSESGDYGLPPTLKPEASTDAPDWKKAFEDEMKKEYERTLNKSLSDDESMLSFPPNRGIPNERVYSIPDPPIPLYDSRGVPVKSENVPLHLHRYVAPTGITSLPWKFAIPRPAPPRSLVIPPKPSD</sequence>
<dbReference type="InterPro" id="IPR050468">
    <property type="entry name" value="Cuticle_Struct_Prot"/>
</dbReference>
<evidence type="ECO:0000256" key="3">
    <source>
        <dbReference type="PROSITE-ProRule" id="PRU00497"/>
    </source>
</evidence>
<dbReference type="AlphaFoldDB" id="A0A8X6YMA4"/>
<evidence type="ECO:0000256" key="1">
    <source>
        <dbReference type="ARBA" id="ARBA00002980"/>
    </source>
</evidence>
<dbReference type="PROSITE" id="PS00233">
    <property type="entry name" value="CHIT_BIND_RR_1"/>
    <property type="match status" value="1"/>
</dbReference>
<feature type="region of interest" description="Disordered" evidence="4">
    <location>
        <begin position="582"/>
        <end position="608"/>
    </location>
</feature>
<evidence type="ECO:0000256" key="4">
    <source>
        <dbReference type="SAM" id="MobiDB-lite"/>
    </source>
</evidence>
<proteinExistence type="predicted"/>
<gene>
    <name evidence="5" type="primary">NCL1_14953</name>
    <name evidence="5" type="ORF">TNIN_354681</name>
</gene>
<dbReference type="InterPro" id="IPR000618">
    <property type="entry name" value="Insect_cuticle"/>
</dbReference>
<dbReference type="GO" id="GO:0008010">
    <property type="term" value="F:structural constituent of chitin-based larval cuticle"/>
    <property type="evidence" value="ECO:0007669"/>
    <property type="project" value="TreeGrafter"/>
</dbReference>
<dbReference type="Pfam" id="PF00379">
    <property type="entry name" value="Chitin_bind_4"/>
    <property type="match status" value="1"/>
</dbReference>
<organism evidence="5 6">
    <name type="scientific">Trichonephila inaurata madagascariensis</name>
    <dbReference type="NCBI Taxonomy" id="2747483"/>
    <lineage>
        <taxon>Eukaryota</taxon>
        <taxon>Metazoa</taxon>
        <taxon>Ecdysozoa</taxon>
        <taxon>Arthropoda</taxon>
        <taxon>Chelicerata</taxon>
        <taxon>Arachnida</taxon>
        <taxon>Araneae</taxon>
        <taxon>Araneomorphae</taxon>
        <taxon>Entelegynae</taxon>
        <taxon>Araneoidea</taxon>
        <taxon>Nephilidae</taxon>
        <taxon>Trichonephila</taxon>
        <taxon>Trichonephila inaurata</taxon>
    </lineage>
</organism>
<feature type="compositionally biased region" description="Low complexity" evidence="4">
    <location>
        <begin position="588"/>
        <end position="600"/>
    </location>
</feature>
<keyword evidence="6" id="KW-1185">Reference proteome</keyword>
<evidence type="ECO:0000313" key="6">
    <source>
        <dbReference type="Proteomes" id="UP000886998"/>
    </source>
</evidence>
<dbReference type="PANTHER" id="PTHR10380">
    <property type="entry name" value="CUTICLE PROTEIN"/>
    <property type="match status" value="1"/>
</dbReference>
<reference evidence="5" key="1">
    <citation type="submission" date="2020-08" db="EMBL/GenBank/DDBJ databases">
        <title>Multicomponent nature underlies the extraordinary mechanical properties of spider dragline silk.</title>
        <authorList>
            <person name="Kono N."/>
            <person name="Nakamura H."/>
            <person name="Mori M."/>
            <person name="Yoshida Y."/>
            <person name="Ohtoshi R."/>
            <person name="Malay A.D."/>
            <person name="Moran D.A.P."/>
            <person name="Tomita M."/>
            <person name="Numata K."/>
            <person name="Arakawa K."/>
        </authorList>
    </citation>
    <scope>NUCLEOTIDE SEQUENCE</scope>
</reference>
<evidence type="ECO:0000313" key="5">
    <source>
        <dbReference type="EMBL" id="GFY72194.1"/>
    </source>
</evidence>
<accession>A0A8X6YMA4</accession>
<dbReference type="Proteomes" id="UP000886998">
    <property type="component" value="Unassembled WGS sequence"/>
</dbReference>
<dbReference type="GO" id="GO:0062129">
    <property type="term" value="C:chitin-based extracellular matrix"/>
    <property type="evidence" value="ECO:0007669"/>
    <property type="project" value="TreeGrafter"/>
</dbReference>
<feature type="region of interest" description="Disordered" evidence="4">
    <location>
        <begin position="409"/>
        <end position="428"/>
    </location>
</feature>
<dbReference type="InterPro" id="IPR031311">
    <property type="entry name" value="CHIT_BIND_RR_consensus"/>
</dbReference>
<evidence type="ECO:0000256" key="2">
    <source>
        <dbReference type="ARBA" id="ARBA00022460"/>
    </source>
</evidence>
<keyword evidence="2 3" id="KW-0193">Cuticle</keyword>
<protein>
    <submittedName>
        <fullName evidence="5">Cuticle protein 14 isoform b</fullName>
    </submittedName>
</protein>
<dbReference type="PROSITE" id="PS51155">
    <property type="entry name" value="CHIT_BIND_RR_2"/>
    <property type="match status" value="1"/>
</dbReference>
<name>A0A8X6YMA4_9ARAC</name>
<comment type="function">
    <text evidence="1">Component of the rigid cuticle of the spider.</text>
</comment>